<feature type="region of interest" description="Disordered" evidence="5">
    <location>
        <begin position="172"/>
        <end position="192"/>
    </location>
</feature>
<dbReference type="PANTHER" id="PTHR46728">
    <property type="entry name" value="AN1-TYPE ZINC FINGER PROTEIN 4"/>
    <property type="match status" value="1"/>
</dbReference>
<gene>
    <name evidence="8" type="ORF">chiPu_0010687</name>
</gene>
<dbReference type="SUPFAM" id="SSF54236">
    <property type="entry name" value="Ubiquitin-like"/>
    <property type="match status" value="1"/>
</dbReference>
<keyword evidence="2 4" id="KW-0863">Zinc-finger</keyword>
<dbReference type="SUPFAM" id="SSF118310">
    <property type="entry name" value="AN1-like Zinc finger"/>
    <property type="match status" value="1"/>
</dbReference>
<dbReference type="Proteomes" id="UP000287033">
    <property type="component" value="Unassembled WGS sequence"/>
</dbReference>
<dbReference type="Pfam" id="PF01428">
    <property type="entry name" value="zf-AN1"/>
    <property type="match status" value="1"/>
</dbReference>
<name>A0A401SPC0_CHIPU</name>
<protein>
    <recommendedName>
        <fullName evidence="10">AN1-type domain-containing protein</fullName>
    </recommendedName>
</protein>
<dbReference type="PROSITE" id="PS51039">
    <property type="entry name" value="ZF_AN1"/>
    <property type="match status" value="1"/>
</dbReference>
<dbReference type="InterPro" id="IPR000058">
    <property type="entry name" value="Znf_AN1"/>
</dbReference>
<comment type="caution">
    <text evidence="8">The sequence shown here is derived from an EMBL/GenBank/DDBJ whole genome shotgun (WGS) entry which is preliminary data.</text>
</comment>
<organism evidence="8 9">
    <name type="scientific">Chiloscyllium punctatum</name>
    <name type="common">Brownbanded bambooshark</name>
    <name type="synonym">Hemiscyllium punctatum</name>
    <dbReference type="NCBI Taxonomy" id="137246"/>
    <lineage>
        <taxon>Eukaryota</taxon>
        <taxon>Metazoa</taxon>
        <taxon>Chordata</taxon>
        <taxon>Craniata</taxon>
        <taxon>Vertebrata</taxon>
        <taxon>Chondrichthyes</taxon>
        <taxon>Elasmobranchii</taxon>
        <taxon>Galeomorphii</taxon>
        <taxon>Galeoidea</taxon>
        <taxon>Orectolobiformes</taxon>
        <taxon>Hemiscylliidae</taxon>
        <taxon>Chiloscyllium</taxon>
    </lineage>
</organism>
<evidence type="ECO:0000259" key="7">
    <source>
        <dbReference type="PROSITE" id="PS51039"/>
    </source>
</evidence>
<evidence type="ECO:0000256" key="5">
    <source>
        <dbReference type="SAM" id="MobiDB-lite"/>
    </source>
</evidence>
<dbReference type="STRING" id="137246.A0A401SPC0"/>
<reference evidence="8 9" key="1">
    <citation type="journal article" date="2018" name="Nat. Ecol. Evol.">
        <title>Shark genomes provide insights into elasmobranch evolution and the origin of vertebrates.</title>
        <authorList>
            <person name="Hara Y"/>
            <person name="Yamaguchi K"/>
            <person name="Onimaru K"/>
            <person name="Kadota M"/>
            <person name="Koyanagi M"/>
            <person name="Keeley SD"/>
            <person name="Tatsumi K"/>
            <person name="Tanaka K"/>
            <person name="Motone F"/>
            <person name="Kageyama Y"/>
            <person name="Nozu R"/>
            <person name="Adachi N"/>
            <person name="Nishimura O"/>
            <person name="Nakagawa R"/>
            <person name="Tanegashima C"/>
            <person name="Kiyatake I"/>
            <person name="Matsumoto R"/>
            <person name="Murakumo K"/>
            <person name="Nishida K"/>
            <person name="Terakita A"/>
            <person name="Kuratani S"/>
            <person name="Sato K"/>
            <person name="Hyodo S Kuraku.S."/>
        </authorList>
    </citation>
    <scope>NUCLEOTIDE SEQUENCE [LARGE SCALE GENOMIC DNA]</scope>
</reference>
<dbReference type="Gene3D" id="3.10.20.90">
    <property type="entry name" value="Phosphatidylinositol 3-kinase Catalytic Subunit, Chain A, domain 1"/>
    <property type="match status" value="1"/>
</dbReference>
<proteinExistence type="predicted"/>
<evidence type="ECO:0000256" key="4">
    <source>
        <dbReference type="PROSITE-ProRule" id="PRU00449"/>
    </source>
</evidence>
<evidence type="ECO:0000256" key="3">
    <source>
        <dbReference type="ARBA" id="ARBA00022833"/>
    </source>
</evidence>
<keyword evidence="1" id="KW-0479">Metal-binding</keyword>
<dbReference type="PROSITE" id="PS50053">
    <property type="entry name" value="UBIQUITIN_2"/>
    <property type="match status" value="1"/>
</dbReference>
<evidence type="ECO:0000259" key="6">
    <source>
        <dbReference type="PROSITE" id="PS50053"/>
    </source>
</evidence>
<dbReference type="PANTHER" id="PTHR46728:SF1">
    <property type="entry name" value="AN1-TYPE ZINC FINGER PROTEIN 4"/>
    <property type="match status" value="1"/>
</dbReference>
<dbReference type="Gene3D" id="4.10.1110.10">
    <property type="entry name" value="AN1-like Zinc finger"/>
    <property type="match status" value="1"/>
</dbReference>
<dbReference type="OMA" id="ECRCGHN"/>
<dbReference type="AlphaFoldDB" id="A0A401SPC0"/>
<dbReference type="SMART" id="SM00154">
    <property type="entry name" value="ZnF_AN1"/>
    <property type="match status" value="1"/>
</dbReference>
<evidence type="ECO:0000256" key="2">
    <source>
        <dbReference type="ARBA" id="ARBA00022771"/>
    </source>
</evidence>
<evidence type="ECO:0008006" key="10">
    <source>
        <dbReference type="Google" id="ProtNLM"/>
    </source>
</evidence>
<evidence type="ECO:0000313" key="8">
    <source>
        <dbReference type="EMBL" id="GCC32226.1"/>
    </source>
</evidence>
<accession>A0A401SPC0</accession>
<dbReference type="InterPro" id="IPR035896">
    <property type="entry name" value="AN1-like_Znf"/>
</dbReference>
<dbReference type="EMBL" id="BEZZ01000420">
    <property type="protein sequence ID" value="GCC32226.1"/>
    <property type="molecule type" value="Genomic_DNA"/>
</dbReference>
<evidence type="ECO:0000313" key="9">
    <source>
        <dbReference type="Proteomes" id="UP000287033"/>
    </source>
</evidence>
<keyword evidence="9" id="KW-1185">Reference proteome</keyword>
<dbReference type="InterPro" id="IPR029071">
    <property type="entry name" value="Ubiquitin-like_domsf"/>
</dbReference>
<dbReference type="GO" id="GO:0008270">
    <property type="term" value="F:zinc ion binding"/>
    <property type="evidence" value="ECO:0007669"/>
    <property type="project" value="UniProtKB-KW"/>
</dbReference>
<dbReference type="InterPro" id="IPR053061">
    <property type="entry name" value="AN1-type_zinc_finger"/>
</dbReference>
<feature type="domain" description="Ubiquitin-like" evidence="6">
    <location>
        <begin position="11"/>
        <end position="52"/>
    </location>
</feature>
<dbReference type="InterPro" id="IPR000626">
    <property type="entry name" value="Ubiquitin-like_dom"/>
</dbReference>
<feature type="domain" description="AN1-type" evidence="7">
    <location>
        <begin position="605"/>
        <end position="652"/>
    </location>
</feature>
<sequence>MDVCNTRTDKGIPIIQQHLIWNNLELEDEYCLHDYNISEGCTLKLVLAMRGGPINTRRVPMEDPTRDMAEYMETSRDDIWDKIPSNKQVTFLVYREGDQLNFFRVVDRGDGTLTPLSESLSGGSVFNLYADDEDESEESPSGQQILENSITMNKMKLLKAKMENMNLSKKPKKITKVKPRPPVAPRPTSSSVTAARHRLFRVLPHNGQSLNHSLCLPPVGDPMLSYHNVLSPNFASGVSLAPSSSNSFLLKDDENADLSPLLQSVIPSPGMVLQGEMRNSRQQKMLPPLLSQDFREAPTICTDFVTDCVAGSSRLKSPVTETNLSEEKRVPDDTASVLALSVDADQVEEANLLSEIGLHTSLYEQVPIEAKPAEREAGEPSVIQPGFPNMRGYVPMESEKSNLAELIQKKETGVLPTQCPEPVSHNSLIALPTPRPPKTFDINGLRPPASQQLLQSAQDGGCFPGVSFSKASRLRGLKVDSPGKKADIVLKTEVTEMTNKAAKEPVGSPKDIGMLASLARSTSRDSVQSNCGTSRQWTSGIALPASVQNFHEEIFRSIPSPDRVSNTFVSPLGLCATCRPTTIGRRIGTPTHHFPPVKAVTQTKKKNAKHCFLCGKKTGLATSYECRCGNNFCATHRYAETHECTYDYKTAGRRYLQETNPVVSAPKLPKI</sequence>
<dbReference type="OrthoDB" id="756206at2759"/>
<evidence type="ECO:0000256" key="1">
    <source>
        <dbReference type="ARBA" id="ARBA00022723"/>
    </source>
</evidence>
<keyword evidence="3" id="KW-0862">Zinc</keyword>